<dbReference type="AlphaFoldDB" id="A0A076PS11"/>
<evidence type="ECO:0000259" key="1">
    <source>
        <dbReference type="Pfam" id="PF04773"/>
    </source>
</evidence>
<dbReference type="Gene3D" id="2.60.120.1440">
    <property type="match status" value="1"/>
</dbReference>
<dbReference type="PANTHER" id="PTHR30273:SF2">
    <property type="entry name" value="PROTEIN FECR"/>
    <property type="match status" value="1"/>
</dbReference>
<proteinExistence type="predicted"/>
<dbReference type="EMBL" id="CP006704">
    <property type="protein sequence ID" value="AIJ46495.1"/>
    <property type="molecule type" value="Genomic_DNA"/>
</dbReference>
<dbReference type="RefSeq" id="WP_043372307.1">
    <property type="nucleotide sequence ID" value="NZ_CP006704.1"/>
</dbReference>
<keyword evidence="3" id="KW-0808">Transferase</keyword>
<organism evidence="3 4">
    <name type="scientific">Comamonas testosteroni TK102</name>
    <dbReference type="NCBI Taxonomy" id="1392005"/>
    <lineage>
        <taxon>Bacteria</taxon>
        <taxon>Pseudomonadati</taxon>
        <taxon>Pseudomonadota</taxon>
        <taxon>Betaproteobacteria</taxon>
        <taxon>Burkholderiales</taxon>
        <taxon>Comamonadaceae</taxon>
        <taxon>Comamonas</taxon>
    </lineage>
</organism>
<dbReference type="PANTHER" id="PTHR30273">
    <property type="entry name" value="PERIPLASMIC SIGNAL SENSOR AND SIGMA FACTOR ACTIVATOR FECR-RELATED"/>
    <property type="match status" value="1"/>
</dbReference>
<dbReference type="InterPro" id="IPR006860">
    <property type="entry name" value="FecR"/>
</dbReference>
<accession>A0A076PS11</accession>
<dbReference type="HOGENOM" id="CLU_050192_0_0_4"/>
<evidence type="ECO:0000313" key="4">
    <source>
        <dbReference type="Proteomes" id="UP000028782"/>
    </source>
</evidence>
<reference evidence="3 4" key="1">
    <citation type="journal article" date="2014" name="Genome Announc.">
        <title>Complete Genome Sequence of Polychlorinated Biphenyl Degrader Comamonas testosteroni TK102 (NBRC 109938).</title>
        <authorList>
            <person name="Fukuda K."/>
            <person name="Hosoyama A."/>
            <person name="Tsuchikane K."/>
            <person name="Ohji S."/>
            <person name="Yamazoe A."/>
            <person name="Fujita N."/>
            <person name="Shintani M."/>
            <person name="Kimbara K."/>
        </authorList>
    </citation>
    <scope>NUCLEOTIDE SEQUENCE [LARGE SCALE GENOMIC DNA]</scope>
    <source>
        <strain evidence="3">TK102</strain>
    </source>
</reference>
<sequence>MEAHLLDEAADWLVRLNDEGLTAAEHAAFERWRRTSAEHEGAWMRAERLMGKLGGLPTALAMPTLDRSQRRSRRAAVARLAVLLAAVPGGWMSWRMAQQQGWTADLRTVTGEQRSVTLADGSRLLLDTASAVDIRFDAHQRLIHLRRGSILLETAADPSGVDRPLLVATAVGRLRALGTRFSVQQDSEGQFVDLAVTQGAVEVTPHAASRPAQVVPAGNWARLTAQGAGALQTASAQQLAWAQGMLVADAMPMAEVCARLARYRSGVLHCAPEVMAIKVSGAYPLADTDRALAMLAETYAVSVHQRWRGYWVTVAAR</sequence>
<dbReference type="InterPro" id="IPR012373">
    <property type="entry name" value="Ferrdict_sens_TM"/>
</dbReference>
<dbReference type="KEGG" id="ctes:O987_11885"/>
<dbReference type="Pfam" id="PF04773">
    <property type="entry name" value="FecR"/>
    <property type="match status" value="1"/>
</dbReference>
<evidence type="ECO:0000313" key="3">
    <source>
        <dbReference type="EMBL" id="AIJ46495.1"/>
    </source>
</evidence>
<dbReference type="GO" id="GO:0016989">
    <property type="term" value="F:sigma factor antagonist activity"/>
    <property type="evidence" value="ECO:0007669"/>
    <property type="project" value="TreeGrafter"/>
</dbReference>
<feature type="domain" description="FecR N-terminal" evidence="2">
    <location>
        <begin position="7"/>
        <end position="49"/>
    </location>
</feature>
<dbReference type="Proteomes" id="UP000028782">
    <property type="component" value="Chromosome"/>
</dbReference>
<protein>
    <submittedName>
        <fullName evidence="3">Histidine kinase</fullName>
    </submittedName>
</protein>
<gene>
    <name evidence="3" type="ORF">O987_11885</name>
</gene>
<dbReference type="Pfam" id="PF16220">
    <property type="entry name" value="DUF4880"/>
    <property type="match status" value="1"/>
</dbReference>
<dbReference type="InterPro" id="IPR032623">
    <property type="entry name" value="FecR_N"/>
</dbReference>
<dbReference type="PIRSF" id="PIRSF018266">
    <property type="entry name" value="FecR"/>
    <property type="match status" value="1"/>
</dbReference>
<name>A0A076PS11_COMTE</name>
<keyword evidence="3" id="KW-0418">Kinase</keyword>
<feature type="domain" description="FecR protein" evidence="1">
    <location>
        <begin position="105"/>
        <end position="202"/>
    </location>
</feature>
<dbReference type="GO" id="GO:0016301">
    <property type="term" value="F:kinase activity"/>
    <property type="evidence" value="ECO:0007669"/>
    <property type="project" value="UniProtKB-KW"/>
</dbReference>
<evidence type="ECO:0000259" key="2">
    <source>
        <dbReference type="Pfam" id="PF16220"/>
    </source>
</evidence>